<organism evidence="3 4">
    <name type="scientific">Geoalkalibacter halelectricus</name>
    <dbReference type="NCBI Taxonomy" id="2847045"/>
    <lineage>
        <taxon>Bacteria</taxon>
        <taxon>Pseudomonadati</taxon>
        <taxon>Thermodesulfobacteriota</taxon>
        <taxon>Desulfuromonadia</taxon>
        <taxon>Desulfuromonadales</taxon>
        <taxon>Geoalkalibacteraceae</taxon>
        <taxon>Geoalkalibacter</taxon>
    </lineage>
</organism>
<dbReference type="SUPFAM" id="SSF54637">
    <property type="entry name" value="Thioesterase/thiol ester dehydrase-isomerase"/>
    <property type="match status" value="1"/>
</dbReference>
<keyword evidence="4" id="KW-1185">Reference proteome</keyword>
<gene>
    <name evidence="3" type="ORF">L9S41_16445</name>
</gene>
<proteinExistence type="inferred from homology"/>
<dbReference type="EMBL" id="CP092109">
    <property type="protein sequence ID" value="UWZ79251.1"/>
    <property type="molecule type" value="Genomic_DNA"/>
</dbReference>
<protein>
    <submittedName>
        <fullName evidence="3">Acyl-CoA thioesterase</fullName>
    </submittedName>
</protein>
<dbReference type="RefSeq" id="WP_260747607.1">
    <property type="nucleotide sequence ID" value="NZ_CP092109.1"/>
</dbReference>
<dbReference type="PANTHER" id="PTHR31793:SF27">
    <property type="entry name" value="NOVEL THIOESTERASE SUPERFAMILY DOMAIN AND SAPOSIN A-TYPE DOMAIN CONTAINING PROTEIN (0610012H03RIK)"/>
    <property type="match status" value="1"/>
</dbReference>
<evidence type="ECO:0000313" key="3">
    <source>
        <dbReference type="EMBL" id="UWZ79251.1"/>
    </source>
</evidence>
<dbReference type="InterPro" id="IPR050563">
    <property type="entry name" value="4-hydroxybenzoyl-CoA_TE"/>
</dbReference>
<dbReference type="Pfam" id="PF13279">
    <property type="entry name" value="4HBT_2"/>
    <property type="match status" value="1"/>
</dbReference>
<name>A0ABY5ZPV9_9BACT</name>
<keyword evidence="2" id="KW-0378">Hydrolase</keyword>
<comment type="similarity">
    <text evidence="1">Belongs to the 4-hydroxybenzoyl-CoA thioesterase family.</text>
</comment>
<dbReference type="InterPro" id="IPR029069">
    <property type="entry name" value="HotDog_dom_sf"/>
</dbReference>
<evidence type="ECO:0000256" key="1">
    <source>
        <dbReference type="ARBA" id="ARBA00005953"/>
    </source>
</evidence>
<reference evidence="3" key="1">
    <citation type="journal article" date="2022" name="Environ. Microbiol.">
        <title>Geoalkalibacter halelectricus SAP #1 sp. nov. possessing extracellular electron transfer and mineral#reducing capabilities from a haloalkaline environment.</title>
        <authorList>
            <person name="Yadav S."/>
            <person name="Singh R."/>
            <person name="Sundharam S.S."/>
            <person name="Chaudhary S."/>
            <person name="Krishnamurthi S."/>
            <person name="Patil S.A."/>
        </authorList>
    </citation>
    <scope>NUCLEOTIDE SEQUENCE</scope>
    <source>
        <strain evidence="3">SAP-1</strain>
    </source>
</reference>
<dbReference type="CDD" id="cd00586">
    <property type="entry name" value="4HBT"/>
    <property type="match status" value="1"/>
</dbReference>
<evidence type="ECO:0000256" key="2">
    <source>
        <dbReference type="ARBA" id="ARBA00022801"/>
    </source>
</evidence>
<sequence>MKKPYFPSLPDQPSPLRVVTERVVRFEEVDPLGIVWHGRYPSYFEDGRVALGEKYGIGYMDFYSQKVLAPIRKMHVDYHRPLTFGQRFSIEGILHWSEAARLNYEFVLRDEEGNITTTGYTVQMMMDIEHNVLLALPDFYQEFLVRWREGRLA</sequence>
<evidence type="ECO:0000313" key="4">
    <source>
        <dbReference type="Proteomes" id="UP001060414"/>
    </source>
</evidence>
<accession>A0ABY5ZPV9</accession>
<dbReference type="Proteomes" id="UP001060414">
    <property type="component" value="Chromosome"/>
</dbReference>
<dbReference type="PANTHER" id="PTHR31793">
    <property type="entry name" value="4-HYDROXYBENZOYL-COA THIOESTERASE FAMILY MEMBER"/>
    <property type="match status" value="1"/>
</dbReference>
<dbReference type="Gene3D" id="3.10.129.10">
    <property type="entry name" value="Hotdog Thioesterase"/>
    <property type="match status" value="1"/>
</dbReference>